<proteinExistence type="predicted"/>
<dbReference type="PIRSF" id="PIRSF004923">
    <property type="entry name" value="RseC"/>
    <property type="match status" value="1"/>
</dbReference>
<dbReference type="InterPro" id="IPR026268">
    <property type="entry name" value="RseC"/>
</dbReference>
<evidence type="ECO:0000313" key="3">
    <source>
        <dbReference type="Proteomes" id="UP000548673"/>
    </source>
</evidence>
<dbReference type="RefSeq" id="WP_007897214.1">
    <property type="nucleotide sequence ID" value="NZ_CABMLV010000001.1"/>
</dbReference>
<keyword evidence="1" id="KW-0472">Membrane</keyword>
<keyword evidence="1" id="KW-1133">Transmembrane helix</keyword>
<protein>
    <submittedName>
        <fullName evidence="2">SoxR-reducing system protein RseC</fullName>
    </submittedName>
</protein>
<name>A0A2S9U9K3_CROSK</name>
<organism evidence="2 3">
    <name type="scientific">Cronobacter sakazakii</name>
    <name type="common">Enterobacter sakazakii</name>
    <dbReference type="NCBI Taxonomy" id="28141"/>
    <lineage>
        <taxon>Bacteria</taxon>
        <taxon>Pseudomonadati</taxon>
        <taxon>Pseudomonadota</taxon>
        <taxon>Gammaproteobacteria</taxon>
        <taxon>Enterobacterales</taxon>
        <taxon>Enterobacteriaceae</taxon>
        <taxon>Cronobacter</taxon>
    </lineage>
</organism>
<evidence type="ECO:0000313" key="2">
    <source>
        <dbReference type="EMBL" id="NYV41305.1"/>
    </source>
</evidence>
<reference evidence="2 3" key="1">
    <citation type="submission" date="2020-05" db="EMBL/GenBank/DDBJ databases">
        <title>The draft genome of Cronobacter sakazakii strain 145005.</title>
        <authorList>
            <person name="Yang J."/>
            <person name="Liu L."/>
            <person name="Feng Y."/>
            <person name="Zong Z."/>
        </authorList>
    </citation>
    <scope>NUCLEOTIDE SEQUENCE [LARGE SCALE GENOMIC DNA]</scope>
    <source>
        <strain evidence="2 3">145005</strain>
    </source>
</reference>
<dbReference type="Proteomes" id="UP000548673">
    <property type="component" value="Unassembled WGS sequence"/>
</dbReference>
<dbReference type="KEGG" id="csj:CSK29544_01899"/>
<dbReference type="AlphaFoldDB" id="A0A2S9U9K3"/>
<dbReference type="InterPro" id="IPR007359">
    <property type="entry name" value="SigmaE_reg_RseC_MucC"/>
</dbReference>
<comment type="caution">
    <text evidence="2">The sequence shown here is derived from an EMBL/GenBank/DDBJ whole genome shotgun (WGS) entry which is preliminary data.</text>
</comment>
<dbReference type="Pfam" id="PF04246">
    <property type="entry name" value="RseC_MucC"/>
    <property type="match status" value="1"/>
</dbReference>
<feature type="transmembrane region" description="Helical" evidence="1">
    <location>
        <begin position="74"/>
        <end position="98"/>
    </location>
</feature>
<dbReference type="EMBL" id="JABTXY010000012">
    <property type="protein sequence ID" value="NYV41305.1"/>
    <property type="molecule type" value="Genomic_DNA"/>
</dbReference>
<dbReference type="PANTHER" id="PTHR35867">
    <property type="entry name" value="PROTEIN RSEC"/>
    <property type="match status" value="1"/>
</dbReference>
<sequence length="159" mass="16469">MIKEWATVVSWQDGEAVLSCDVKASCSSCASRAGCGTRVLNKLGPQNTHYINVPSEQPLVAGQKVELGIAEGSLLGSAMLVYLSPLVGLFVMAGVFQALFGSDLAAMCGAALGGVGGFLLARGLSPKFASRESWQPVILSVGLPPDALRVETTPSSDSR</sequence>
<accession>A0A2S9U9K3</accession>
<gene>
    <name evidence="2" type="primary">rseC</name>
    <name evidence="2" type="ORF">HRR37_02570</name>
</gene>
<evidence type="ECO:0000256" key="1">
    <source>
        <dbReference type="SAM" id="Phobius"/>
    </source>
</evidence>
<dbReference type="GeneID" id="56729578"/>
<keyword evidence="1" id="KW-0812">Transmembrane</keyword>
<feature type="transmembrane region" description="Helical" evidence="1">
    <location>
        <begin position="104"/>
        <end position="121"/>
    </location>
</feature>
<dbReference type="NCBIfam" id="NF008115">
    <property type="entry name" value="PRK10862.1"/>
    <property type="match status" value="1"/>
</dbReference>
<dbReference type="STRING" id="28141.CSK29544_01899"/>
<dbReference type="PANTHER" id="PTHR35867:SF1">
    <property type="entry name" value="PROTEIN RSEC"/>
    <property type="match status" value="1"/>
</dbReference>
<dbReference type="OMA" id="KSACNHC"/>